<reference evidence="1 2" key="1">
    <citation type="submission" date="2019-05" db="EMBL/GenBank/DDBJ databases">
        <title>Mikania micrantha, genome provides insights into the molecular mechanism of rapid growth.</title>
        <authorList>
            <person name="Liu B."/>
        </authorList>
    </citation>
    <scope>NUCLEOTIDE SEQUENCE [LARGE SCALE GENOMIC DNA]</scope>
    <source>
        <strain evidence="1">NLD-2019</strain>
        <tissue evidence="1">Leaf</tissue>
    </source>
</reference>
<organism evidence="1 2">
    <name type="scientific">Mikania micrantha</name>
    <name type="common">bitter vine</name>
    <dbReference type="NCBI Taxonomy" id="192012"/>
    <lineage>
        <taxon>Eukaryota</taxon>
        <taxon>Viridiplantae</taxon>
        <taxon>Streptophyta</taxon>
        <taxon>Embryophyta</taxon>
        <taxon>Tracheophyta</taxon>
        <taxon>Spermatophyta</taxon>
        <taxon>Magnoliopsida</taxon>
        <taxon>eudicotyledons</taxon>
        <taxon>Gunneridae</taxon>
        <taxon>Pentapetalae</taxon>
        <taxon>asterids</taxon>
        <taxon>campanulids</taxon>
        <taxon>Asterales</taxon>
        <taxon>Asteraceae</taxon>
        <taxon>Asteroideae</taxon>
        <taxon>Heliantheae alliance</taxon>
        <taxon>Eupatorieae</taxon>
        <taxon>Mikania</taxon>
    </lineage>
</organism>
<proteinExistence type="predicted"/>
<evidence type="ECO:0000313" key="2">
    <source>
        <dbReference type="Proteomes" id="UP000326396"/>
    </source>
</evidence>
<keyword evidence="2" id="KW-1185">Reference proteome</keyword>
<comment type="caution">
    <text evidence="1">The sequence shown here is derived from an EMBL/GenBank/DDBJ whole genome shotgun (WGS) entry which is preliminary data.</text>
</comment>
<accession>A0A5N6MN99</accession>
<name>A0A5N6MN99_9ASTR</name>
<dbReference type="Proteomes" id="UP000326396">
    <property type="component" value="Linkage Group LG5"/>
</dbReference>
<gene>
    <name evidence="1" type="ORF">E3N88_30260</name>
</gene>
<dbReference type="OrthoDB" id="1114289at2759"/>
<dbReference type="AlphaFoldDB" id="A0A5N6MN99"/>
<sequence length="88" mass="9950">MSNSNSSSESDEFLDQNILPYTEQNVCIFDDDYINSMQLSQAFPEEATFRRFDPALKAGHSSSSWVSLLISGYHMKDRATYLNLQSAS</sequence>
<protein>
    <submittedName>
        <fullName evidence="1">Uncharacterized protein</fullName>
    </submittedName>
</protein>
<evidence type="ECO:0000313" key="1">
    <source>
        <dbReference type="EMBL" id="KAD3641037.1"/>
    </source>
</evidence>
<dbReference type="EMBL" id="SZYD01000015">
    <property type="protein sequence ID" value="KAD3641037.1"/>
    <property type="molecule type" value="Genomic_DNA"/>
</dbReference>